<keyword evidence="1" id="KW-1185">Reference proteome</keyword>
<accession>A0A915DUD0</accession>
<evidence type="ECO:0000313" key="2">
    <source>
        <dbReference type="WBParaSite" id="jg23761"/>
    </source>
</evidence>
<evidence type="ECO:0000313" key="1">
    <source>
        <dbReference type="Proteomes" id="UP000887574"/>
    </source>
</evidence>
<proteinExistence type="predicted"/>
<sequence>MNTDEVMMLEKLQIRLDAICKTVMDQAAPVDPPDQSVTLQNKMQLMVVLQSKLSGKFRSNENSEPVDSDD</sequence>
<dbReference type="AlphaFoldDB" id="A0A915DUD0"/>
<name>A0A915DUD0_9BILA</name>
<reference evidence="2" key="1">
    <citation type="submission" date="2022-11" db="UniProtKB">
        <authorList>
            <consortium name="WormBaseParasite"/>
        </authorList>
    </citation>
    <scope>IDENTIFICATION</scope>
</reference>
<dbReference type="WBParaSite" id="jg23761">
    <property type="protein sequence ID" value="jg23761"/>
    <property type="gene ID" value="jg23761"/>
</dbReference>
<protein>
    <submittedName>
        <fullName evidence="2">Uncharacterized protein</fullName>
    </submittedName>
</protein>
<organism evidence="1 2">
    <name type="scientific">Ditylenchus dipsaci</name>
    <dbReference type="NCBI Taxonomy" id="166011"/>
    <lineage>
        <taxon>Eukaryota</taxon>
        <taxon>Metazoa</taxon>
        <taxon>Ecdysozoa</taxon>
        <taxon>Nematoda</taxon>
        <taxon>Chromadorea</taxon>
        <taxon>Rhabditida</taxon>
        <taxon>Tylenchina</taxon>
        <taxon>Tylenchomorpha</taxon>
        <taxon>Sphaerularioidea</taxon>
        <taxon>Anguinidae</taxon>
        <taxon>Anguininae</taxon>
        <taxon>Ditylenchus</taxon>
    </lineage>
</organism>
<dbReference type="Proteomes" id="UP000887574">
    <property type="component" value="Unplaced"/>
</dbReference>